<dbReference type="InterPro" id="IPR019734">
    <property type="entry name" value="TPR_rpt"/>
</dbReference>
<reference evidence="2 3" key="1">
    <citation type="journal article" date="2023" name="Nat. Commun.">
        <title>Origin of minicircular mitochondrial genomes in red algae.</title>
        <authorList>
            <person name="Lee Y."/>
            <person name="Cho C.H."/>
            <person name="Lee Y.M."/>
            <person name="Park S.I."/>
            <person name="Yang J.H."/>
            <person name="West J.A."/>
            <person name="Bhattacharya D."/>
            <person name="Yoon H.S."/>
        </authorList>
    </citation>
    <scope>NUCLEOTIDE SEQUENCE [LARGE SCALE GENOMIC DNA]</scope>
    <source>
        <strain evidence="2 3">CCMP1338</strain>
        <tissue evidence="2">Whole cell</tissue>
    </source>
</reference>
<evidence type="ECO:0008006" key="4">
    <source>
        <dbReference type="Google" id="ProtNLM"/>
    </source>
</evidence>
<name>A0AAV8V327_9RHOD</name>
<dbReference type="PROSITE" id="PS50005">
    <property type="entry name" value="TPR"/>
    <property type="match status" value="3"/>
</dbReference>
<organism evidence="2 3">
    <name type="scientific">Rhodosorus marinus</name>
    <dbReference type="NCBI Taxonomy" id="101924"/>
    <lineage>
        <taxon>Eukaryota</taxon>
        <taxon>Rhodophyta</taxon>
        <taxon>Stylonematophyceae</taxon>
        <taxon>Stylonematales</taxon>
        <taxon>Stylonemataceae</taxon>
        <taxon>Rhodosorus</taxon>
    </lineage>
</organism>
<dbReference type="InterPro" id="IPR003107">
    <property type="entry name" value="HAT"/>
</dbReference>
<feature type="repeat" description="TPR" evidence="1">
    <location>
        <begin position="156"/>
        <end position="189"/>
    </location>
</feature>
<dbReference type="GO" id="GO:0006397">
    <property type="term" value="P:mRNA processing"/>
    <property type="evidence" value="ECO:0007669"/>
    <property type="project" value="InterPro"/>
</dbReference>
<evidence type="ECO:0000313" key="2">
    <source>
        <dbReference type="EMBL" id="KAJ8908296.1"/>
    </source>
</evidence>
<keyword evidence="1" id="KW-0802">TPR repeat</keyword>
<dbReference type="InterPro" id="IPR044624">
    <property type="entry name" value="Mbb1-like"/>
</dbReference>
<dbReference type="InterPro" id="IPR011990">
    <property type="entry name" value="TPR-like_helical_dom_sf"/>
</dbReference>
<dbReference type="EMBL" id="JAMWBK010000002">
    <property type="protein sequence ID" value="KAJ8908296.1"/>
    <property type="molecule type" value="Genomic_DNA"/>
</dbReference>
<dbReference type="SMART" id="SM00386">
    <property type="entry name" value="HAT"/>
    <property type="match status" value="14"/>
</dbReference>
<dbReference type="Pfam" id="PF13432">
    <property type="entry name" value="TPR_16"/>
    <property type="match status" value="2"/>
</dbReference>
<dbReference type="SUPFAM" id="SSF48452">
    <property type="entry name" value="TPR-like"/>
    <property type="match status" value="4"/>
</dbReference>
<gene>
    <name evidence="2" type="ORF">NDN08_008387</name>
</gene>
<sequence length="814" mass="90954">MDRGRREEITGGFVASGFHGCRTLSARISSKAVGTSCGCHSSPRIQARRRCRVAMVISKGVPNSMAAEEEDPRRRGRFSKTVPELKRQVRYWYSLARTAESEGDLSAAEALYRKCIDLDEKDGHSWLALAQMHSRRDPGEARKAFAAALLQCPTNVHLLQAFGVFEHRMGNLDSARQLFHDALAIEPANPYVCQAWGLLEQRNGETDVARDIYRKCTERQPQSEVCAAWATLEFGDGNARKARELFKLGLRSVKRGLKSRVAYLNSWAEAEERSGNLAQARSLLGEALQGLPTAETRIKLAKLEARAGSLMKGLDLMKGVDSEAEPLSANAYNGWAFLEMQAANTGRTRELLKEGNAKFPMDGALLQTWGTLEEKCCEYDTARELYSKSVEVRPTAVALVAWACMEAKLGDTARARELFTNALRVDPLHGAAYHAYASLEMKQGNVAEARSIFELGLDKDPSASVLVGYAQLEMKFGSRKDKARELFRRGVSQTRGDASFIWHAWLTMELRERDPLSARNIALEARKRYSGNSRILVASALAEAMSARGVPPNFDKSREFFKEAVLVDPFHAHAWQTWGVHEFRNGNEAIARGLFQKGLNNCPSHGPLWQACGVLEVEDGNFDEAEMMFRNGISKCPNHVPLYQAWACMEVRRGGFGTARELLEQALRSDPSHGAVWTAYGLLESKYGSLEKSRELFLQGLRRAPNHGPLYRTFAMVEERLGNYERARQLFREGIERDPYDAPSYRELSLLEKKFGRRDAFKELALQAQDVFGSGNVKSVLLEGKCSNFVSAGDEDDLELTKLWSMEHALDLSS</sequence>
<keyword evidence="3" id="KW-1185">Reference proteome</keyword>
<dbReference type="PANTHER" id="PTHR44917">
    <property type="entry name" value="PROTEIN HIGH CHLOROPHYLL FLUORESCENT 107"/>
    <property type="match status" value="1"/>
</dbReference>
<feature type="repeat" description="TPR" evidence="1">
    <location>
        <begin position="708"/>
        <end position="741"/>
    </location>
</feature>
<proteinExistence type="predicted"/>
<dbReference type="AlphaFoldDB" id="A0AAV8V327"/>
<dbReference type="Pfam" id="PF13181">
    <property type="entry name" value="TPR_8"/>
    <property type="match status" value="2"/>
</dbReference>
<evidence type="ECO:0000256" key="1">
    <source>
        <dbReference type="PROSITE-ProRule" id="PRU00339"/>
    </source>
</evidence>
<dbReference type="GO" id="GO:0003729">
    <property type="term" value="F:mRNA binding"/>
    <property type="evidence" value="ECO:0007669"/>
    <property type="project" value="InterPro"/>
</dbReference>
<comment type="caution">
    <text evidence="2">The sequence shown here is derived from an EMBL/GenBank/DDBJ whole genome shotgun (WGS) entry which is preliminary data.</text>
</comment>
<dbReference type="SMART" id="SM00028">
    <property type="entry name" value="TPR"/>
    <property type="match status" value="10"/>
</dbReference>
<dbReference type="Gene3D" id="1.25.40.10">
    <property type="entry name" value="Tetratricopeptide repeat domain"/>
    <property type="match status" value="5"/>
</dbReference>
<evidence type="ECO:0000313" key="3">
    <source>
        <dbReference type="Proteomes" id="UP001157974"/>
    </source>
</evidence>
<dbReference type="Proteomes" id="UP001157974">
    <property type="component" value="Unassembled WGS sequence"/>
</dbReference>
<dbReference type="PANTHER" id="PTHR44917:SF1">
    <property type="entry name" value="PROTEIN HIGH CHLOROPHYLL FLUORESCENT 107"/>
    <property type="match status" value="1"/>
</dbReference>
<accession>A0AAV8V327</accession>
<protein>
    <recommendedName>
        <fullName evidence="4">UDP-N-acetylglucosamine--peptide N-acetylglucosaminyltransferase SPINDLY</fullName>
    </recommendedName>
</protein>
<feature type="repeat" description="TPR" evidence="1">
    <location>
        <begin position="89"/>
        <end position="122"/>
    </location>
</feature>